<feature type="domain" description="NfeD-like C-terminal" evidence="6">
    <location>
        <begin position="83"/>
        <end position="138"/>
    </location>
</feature>
<evidence type="ECO:0000256" key="5">
    <source>
        <dbReference type="SAM" id="Phobius"/>
    </source>
</evidence>
<keyword evidence="8" id="KW-1185">Reference proteome</keyword>
<evidence type="ECO:0000256" key="3">
    <source>
        <dbReference type="ARBA" id="ARBA00022989"/>
    </source>
</evidence>
<comment type="caution">
    <text evidence="7">The sequence shown here is derived from an EMBL/GenBank/DDBJ whole genome shotgun (WGS) entry which is preliminary data.</text>
</comment>
<dbReference type="Proteomes" id="UP001589789">
    <property type="component" value="Unassembled WGS sequence"/>
</dbReference>
<dbReference type="InterPro" id="IPR012340">
    <property type="entry name" value="NA-bd_OB-fold"/>
</dbReference>
<keyword evidence="3 5" id="KW-1133">Transmembrane helix</keyword>
<dbReference type="EMBL" id="JBHLVZ010000085">
    <property type="protein sequence ID" value="MFC0388925.1"/>
    <property type="molecule type" value="Genomic_DNA"/>
</dbReference>
<evidence type="ECO:0000256" key="1">
    <source>
        <dbReference type="ARBA" id="ARBA00004141"/>
    </source>
</evidence>
<dbReference type="InterPro" id="IPR002810">
    <property type="entry name" value="NfeD-like_C"/>
</dbReference>
<keyword evidence="4 5" id="KW-0472">Membrane</keyword>
<protein>
    <submittedName>
        <fullName evidence="7">NfeD family protein</fullName>
    </submittedName>
</protein>
<gene>
    <name evidence="7" type="ORF">ACFFIC_25745</name>
</gene>
<evidence type="ECO:0000256" key="4">
    <source>
        <dbReference type="ARBA" id="ARBA00023136"/>
    </source>
</evidence>
<accession>A0ABV6IZ78</accession>
<evidence type="ECO:0000259" key="6">
    <source>
        <dbReference type="Pfam" id="PF01957"/>
    </source>
</evidence>
<dbReference type="SUPFAM" id="SSF141322">
    <property type="entry name" value="NfeD domain-like"/>
    <property type="match status" value="1"/>
</dbReference>
<dbReference type="Gene3D" id="2.40.50.140">
    <property type="entry name" value="Nucleic acid-binding proteins"/>
    <property type="match status" value="1"/>
</dbReference>
<comment type="subcellular location">
    <subcellularLocation>
        <location evidence="1">Membrane</location>
        <topology evidence="1">Multi-pass membrane protein</topology>
    </subcellularLocation>
</comment>
<evidence type="ECO:0000313" key="7">
    <source>
        <dbReference type="EMBL" id="MFC0388925.1"/>
    </source>
</evidence>
<dbReference type="PANTHER" id="PTHR33507">
    <property type="entry name" value="INNER MEMBRANE PROTEIN YBBJ"/>
    <property type="match status" value="1"/>
</dbReference>
<keyword evidence="2 5" id="KW-0812">Transmembrane</keyword>
<feature type="transmembrane region" description="Helical" evidence="5">
    <location>
        <begin position="49"/>
        <end position="67"/>
    </location>
</feature>
<name>A0ABV6IZ78_9PROT</name>
<proteinExistence type="predicted"/>
<evidence type="ECO:0000313" key="8">
    <source>
        <dbReference type="Proteomes" id="UP001589789"/>
    </source>
</evidence>
<reference evidence="7 8" key="1">
    <citation type="submission" date="2024-09" db="EMBL/GenBank/DDBJ databases">
        <authorList>
            <person name="Sun Q."/>
            <person name="Mori K."/>
        </authorList>
    </citation>
    <scope>NUCLEOTIDE SEQUENCE [LARGE SCALE GENOMIC DNA]</scope>
    <source>
        <strain evidence="7 8">CCM 7468</strain>
    </source>
</reference>
<dbReference type="InterPro" id="IPR052165">
    <property type="entry name" value="Membrane_assoc_protease"/>
</dbReference>
<dbReference type="Pfam" id="PF01957">
    <property type="entry name" value="NfeD"/>
    <property type="match status" value="1"/>
</dbReference>
<dbReference type="PANTHER" id="PTHR33507:SF3">
    <property type="entry name" value="INNER MEMBRANE PROTEIN YBBJ"/>
    <property type="match status" value="1"/>
</dbReference>
<organism evidence="7 8">
    <name type="scientific">Muricoccus vinaceus</name>
    <dbReference type="NCBI Taxonomy" id="424704"/>
    <lineage>
        <taxon>Bacteria</taxon>
        <taxon>Pseudomonadati</taxon>
        <taxon>Pseudomonadota</taxon>
        <taxon>Alphaproteobacteria</taxon>
        <taxon>Acetobacterales</taxon>
        <taxon>Roseomonadaceae</taxon>
        <taxon>Muricoccus</taxon>
    </lineage>
</organism>
<evidence type="ECO:0000256" key="2">
    <source>
        <dbReference type="ARBA" id="ARBA00022692"/>
    </source>
</evidence>
<dbReference type="RefSeq" id="WP_377055812.1">
    <property type="nucleotide sequence ID" value="NZ_JBHLVZ010000085.1"/>
</dbReference>
<sequence>MDTWLIWILAGLLLLGAELAVPGVFLLWAGLAAIGTGLAWRLAEPGFPGAVAIFVALMAAGVALALLRRRALGPPSLNTPESGLVGREGRVLDADGSGLRVRLGDSDWAARAARGTATPAGAIVRVEAVEGTVLVVRPIG</sequence>